<gene>
    <name evidence="1" type="ORF">SDC9_176507</name>
</gene>
<proteinExistence type="predicted"/>
<protein>
    <submittedName>
        <fullName evidence="1">Uncharacterized protein</fullName>
    </submittedName>
</protein>
<dbReference type="AlphaFoldDB" id="A0A645GTC4"/>
<name>A0A645GTC4_9ZZZZ</name>
<accession>A0A645GTC4</accession>
<evidence type="ECO:0000313" key="1">
    <source>
        <dbReference type="EMBL" id="MPN29059.1"/>
    </source>
</evidence>
<reference evidence="1" key="1">
    <citation type="submission" date="2019-08" db="EMBL/GenBank/DDBJ databases">
        <authorList>
            <person name="Kucharzyk K."/>
            <person name="Murdoch R.W."/>
            <person name="Higgins S."/>
            <person name="Loffler F."/>
        </authorList>
    </citation>
    <scope>NUCLEOTIDE SEQUENCE</scope>
</reference>
<comment type="caution">
    <text evidence="1">The sequence shown here is derived from an EMBL/GenBank/DDBJ whole genome shotgun (WGS) entry which is preliminary data.</text>
</comment>
<organism evidence="1">
    <name type="scientific">bioreactor metagenome</name>
    <dbReference type="NCBI Taxonomy" id="1076179"/>
    <lineage>
        <taxon>unclassified sequences</taxon>
        <taxon>metagenomes</taxon>
        <taxon>ecological metagenomes</taxon>
    </lineage>
</organism>
<sequence length="172" mass="18129">MSLLVTSSPLSSIAVSVESPAYSSAKKRPKRTTPVALETVSKQPRFPHVHSKPFGSTVIWPISPPAPAAPCTRLPAATIPPPTPVPNVTKTTSGSFSPAPFQRSPRAATLASLSTANLIPVPAWICSLTGCSSVQFKLYAPITVPASLSTLPGVPIPIPIKSSTFMLYKFKR</sequence>
<dbReference type="EMBL" id="VSSQ01079578">
    <property type="protein sequence ID" value="MPN29059.1"/>
    <property type="molecule type" value="Genomic_DNA"/>
</dbReference>